<keyword evidence="4" id="KW-1185">Reference proteome</keyword>
<dbReference type="InterPro" id="IPR008906">
    <property type="entry name" value="HATC_C_dom"/>
</dbReference>
<evidence type="ECO:0000313" key="4">
    <source>
        <dbReference type="Proteomes" id="UP000198211"/>
    </source>
</evidence>
<dbReference type="OrthoDB" id="113641at2759"/>
<dbReference type="SUPFAM" id="SSF53098">
    <property type="entry name" value="Ribonuclease H-like"/>
    <property type="match status" value="1"/>
</dbReference>
<sequence>MSAVFWGSLTTGTALETGEYLAEHRGLVIDEVVHETGAVVAGMLADNASNMDTAWKVLERTRPIFGGGCAAHILNLLIQDICKINSSRPLKPGRLLLRLTFEITTSYSVIKEKLGKVKTASKDASFWRKLEQIVAFSDPVIEAIRELESDACPTSHVYSRFQWLLKHPAYGTNADQTDIQAAIKAAVEDRWQHTLIALLGLTKRIRLIKAATSPKEVEFFNHALYRFANEKQDGVLNSEDMKVLNLATGEKDEIPLAQELAKLVFAIPTSSAASERTWSIMDFIHSKKRNKLTIDKLDMLAYIYVNHHSVSKKDRPHKPTDWAQLESYPEEHEAVERTSSEQ</sequence>
<comment type="caution">
    <text evidence="3">The sequence shown here is derived from an EMBL/GenBank/DDBJ whole genome shotgun (WGS) entry which is preliminary data.</text>
</comment>
<dbReference type="Pfam" id="PF05699">
    <property type="entry name" value="Dimer_Tnp_hAT"/>
    <property type="match status" value="1"/>
</dbReference>
<name>A0A225VD40_9STRA</name>
<dbReference type="Proteomes" id="UP000198211">
    <property type="component" value="Unassembled WGS sequence"/>
</dbReference>
<feature type="compositionally biased region" description="Basic and acidic residues" evidence="1">
    <location>
        <begin position="329"/>
        <end position="342"/>
    </location>
</feature>
<feature type="domain" description="HAT C-terminal dimerisation" evidence="2">
    <location>
        <begin position="235"/>
        <end position="303"/>
    </location>
</feature>
<organism evidence="3 4">
    <name type="scientific">Phytophthora megakarya</name>
    <dbReference type="NCBI Taxonomy" id="4795"/>
    <lineage>
        <taxon>Eukaryota</taxon>
        <taxon>Sar</taxon>
        <taxon>Stramenopiles</taxon>
        <taxon>Oomycota</taxon>
        <taxon>Peronosporomycetes</taxon>
        <taxon>Peronosporales</taxon>
        <taxon>Peronosporaceae</taxon>
        <taxon>Phytophthora</taxon>
    </lineage>
</organism>
<evidence type="ECO:0000313" key="3">
    <source>
        <dbReference type="EMBL" id="OWZ03313.1"/>
    </source>
</evidence>
<evidence type="ECO:0000259" key="2">
    <source>
        <dbReference type="Pfam" id="PF05699"/>
    </source>
</evidence>
<dbReference type="GO" id="GO:0046983">
    <property type="term" value="F:protein dimerization activity"/>
    <property type="evidence" value="ECO:0007669"/>
    <property type="project" value="InterPro"/>
</dbReference>
<accession>A0A225VD40</accession>
<dbReference type="AlphaFoldDB" id="A0A225VD40"/>
<protein>
    <recommendedName>
        <fullName evidence="2">HAT C-terminal dimerisation domain-containing protein</fullName>
    </recommendedName>
</protein>
<evidence type="ECO:0000256" key="1">
    <source>
        <dbReference type="SAM" id="MobiDB-lite"/>
    </source>
</evidence>
<reference evidence="4" key="1">
    <citation type="submission" date="2017-03" db="EMBL/GenBank/DDBJ databases">
        <title>Phytopthora megakarya and P. palmivora, two closely related causual agents of cacao black pod achieved similar genome size and gene model numbers by different mechanisms.</title>
        <authorList>
            <person name="Ali S."/>
            <person name="Shao J."/>
            <person name="Larry D.J."/>
            <person name="Kronmiller B."/>
            <person name="Shen D."/>
            <person name="Strem M.D."/>
            <person name="Melnick R.L."/>
            <person name="Guiltinan M.J."/>
            <person name="Tyler B.M."/>
            <person name="Meinhardt L.W."/>
            <person name="Bailey B.A."/>
        </authorList>
    </citation>
    <scope>NUCLEOTIDE SEQUENCE [LARGE SCALE GENOMIC DNA]</scope>
    <source>
        <strain evidence="4">zdho120</strain>
    </source>
</reference>
<feature type="compositionally biased region" description="Basic and acidic residues" evidence="1">
    <location>
        <begin position="311"/>
        <end position="320"/>
    </location>
</feature>
<proteinExistence type="predicted"/>
<dbReference type="STRING" id="4795.A0A225VD40"/>
<gene>
    <name evidence="3" type="ORF">PHMEG_00024980</name>
</gene>
<feature type="region of interest" description="Disordered" evidence="1">
    <location>
        <begin position="311"/>
        <end position="342"/>
    </location>
</feature>
<dbReference type="EMBL" id="NBNE01005596">
    <property type="protein sequence ID" value="OWZ03313.1"/>
    <property type="molecule type" value="Genomic_DNA"/>
</dbReference>
<dbReference type="InterPro" id="IPR012337">
    <property type="entry name" value="RNaseH-like_sf"/>
</dbReference>